<dbReference type="OrthoDB" id="6445323at2"/>
<dbReference type="RefSeq" id="WP_097094032.1">
    <property type="nucleotide sequence ID" value="NZ_OCMY01000001.1"/>
</dbReference>
<evidence type="ECO:0000256" key="8">
    <source>
        <dbReference type="ARBA" id="ARBA00033135"/>
    </source>
</evidence>
<evidence type="ECO:0000256" key="6">
    <source>
        <dbReference type="ARBA" id="ARBA00023163"/>
    </source>
</evidence>
<dbReference type="SUPFAM" id="SSF50118">
    <property type="entry name" value="Cell growth inhibitor/plasmid maintenance toxic component"/>
    <property type="match status" value="1"/>
</dbReference>
<evidence type="ECO:0000313" key="9">
    <source>
        <dbReference type="EMBL" id="SOD34933.1"/>
    </source>
</evidence>
<dbReference type="GO" id="GO:0006276">
    <property type="term" value="P:plasmid maintenance"/>
    <property type="evidence" value="ECO:0007669"/>
    <property type="project" value="InterPro"/>
</dbReference>
<gene>
    <name evidence="9" type="ORF">SAMN06273570_0015</name>
</gene>
<organism evidence="9 10">
    <name type="scientific">Candidatus Pantoea floridensis</name>
    <dbReference type="NCBI Taxonomy" id="1938870"/>
    <lineage>
        <taxon>Bacteria</taxon>
        <taxon>Pseudomonadati</taxon>
        <taxon>Pseudomonadota</taxon>
        <taxon>Gammaproteobacteria</taxon>
        <taxon>Enterobacterales</taxon>
        <taxon>Erwiniaceae</taxon>
        <taxon>Pantoea</taxon>
    </lineage>
</organism>
<dbReference type="Pfam" id="PF01845">
    <property type="entry name" value="CcdB"/>
    <property type="match status" value="1"/>
</dbReference>
<keyword evidence="4" id="KW-1277">Toxin-antitoxin system</keyword>
<evidence type="ECO:0000256" key="7">
    <source>
        <dbReference type="ARBA" id="ARBA00029628"/>
    </source>
</evidence>
<dbReference type="Gene3D" id="2.30.30.110">
    <property type="match status" value="1"/>
</dbReference>
<dbReference type="InterPro" id="IPR002712">
    <property type="entry name" value="CcdB"/>
</dbReference>
<evidence type="ECO:0000256" key="3">
    <source>
        <dbReference type="ARBA" id="ARBA00022491"/>
    </source>
</evidence>
<evidence type="ECO:0000256" key="2">
    <source>
        <dbReference type="ARBA" id="ARBA00015075"/>
    </source>
</evidence>
<dbReference type="InterPro" id="IPR011067">
    <property type="entry name" value="Plasmid_toxin/cell-grow_inhib"/>
</dbReference>
<dbReference type="AlphaFoldDB" id="A0A286BLB2"/>
<proteinExistence type="inferred from homology"/>
<evidence type="ECO:0000313" key="10">
    <source>
        <dbReference type="Proteomes" id="UP000219271"/>
    </source>
</evidence>
<reference evidence="10" key="1">
    <citation type="submission" date="2017-09" db="EMBL/GenBank/DDBJ databases">
        <authorList>
            <person name="Varghese N."/>
            <person name="Submissions S."/>
        </authorList>
    </citation>
    <scope>NUCLEOTIDE SEQUENCE [LARGE SCALE GENOMIC DNA]</scope>
    <source>
        <strain evidence="10">JKS000234</strain>
    </source>
</reference>
<evidence type="ECO:0000256" key="5">
    <source>
        <dbReference type="ARBA" id="ARBA00023015"/>
    </source>
</evidence>
<comment type="similarity">
    <text evidence="1">Belongs to the CcdB toxin family.</text>
</comment>
<protein>
    <recommendedName>
        <fullName evidence="2">Toxin CcdB</fullName>
    </recommendedName>
    <alternativeName>
        <fullName evidence="8">Cytotoxic protein CcdB</fullName>
    </alternativeName>
    <alternativeName>
        <fullName evidence="7">Protein LetD</fullName>
    </alternativeName>
</protein>
<keyword evidence="6" id="KW-0804">Transcription</keyword>
<sequence>MQFDVFSHKNSNPYPLLIEVQSDIIDLPGRRVMVPLVHHESFSEKVSNDLCPEIRINNETYRAVIYAIGTVPERFLTEVVGDVSHHGNEIKDALYRMIWGF</sequence>
<keyword evidence="10" id="KW-1185">Reference proteome</keyword>
<dbReference type="EMBL" id="OCMY01000001">
    <property type="protein sequence ID" value="SOD34933.1"/>
    <property type="molecule type" value="Genomic_DNA"/>
</dbReference>
<name>A0A286BLB2_9GAMM</name>
<dbReference type="Proteomes" id="UP000219271">
    <property type="component" value="Unassembled WGS sequence"/>
</dbReference>
<keyword evidence="3" id="KW-0678">Repressor</keyword>
<dbReference type="GO" id="GO:0008657">
    <property type="term" value="F:DNA topoisomerase type II (double strand cut, ATP-hydrolyzing) inhibitor activity"/>
    <property type="evidence" value="ECO:0007669"/>
    <property type="project" value="InterPro"/>
</dbReference>
<keyword evidence="5" id="KW-0805">Transcription regulation</keyword>
<accession>A0A286BLB2</accession>
<evidence type="ECO:0000256" key="4">
    <source>
        <dbReference type="ARBA" id="ARBA00022649"/>
    </source>
</evidence>
<evidence type="ECO:0000256" key="1">
    <source>
        <dbReference type="ARBA" id="ARBA00005230"/>
    </source>
</evidence>